<sequence length="523" mass="57548">MMMENNKDSSFLRDSVSKSVWQGTANFNGVKQATGVLESGKIYDCLIVGAGITGITTALLLQRSGLSCVIAEAQEPGFGTTGGTSSHLNTFFDATYPEVESDFGEESAKLLARGGKEAFSMIEGFVRTLKIDAELEGKSAWLYAENEKESKQLQKILEASQRAGVSVEPDGENLVPVPFDSVICFKGQGQFHPLKYIHGLLEEFIKLGGVLVNHTLIRESSFEDGIYTANSDSVSIRAKKLFYATHIPPGVNLMSLRNAPYRSYVLGLKLKDENYPDGLAYDMQEPYHYFRTHTIDGQPYLIVGGEDHKTGHGDPELAFRELEEYVRQYYEVESVSYRWSAQYYIPVDGLPYIGQLPGAAEGTYIATGFNGNGMMFGTLSAKIIADLVLGNENEYTSLFSPSRMKPVAGFTEFVKENADVAWHFIADRFSAGQLPALSDLQSGEGRIVDFEGKKIAIYKDESGKVTALNPICTHAGCTVQFNTAEQSWDCPCHGGRFDVLGKVLNGPPTKDLEMVLISYDRKS</sequence>
<dbReference type="PANTHER" id="PTHR13847:SF274">
    <property type="entry name" value="RIESKE 2FE-2S IRON-SULFUR PROTEIN YHFW-RELATED"/>
    <property type="match status" value="1"/>
</dbReference>
<dbReference type="Pfam" id="PF01266">
    <property type="entry name" value="DAO"/>
    <property type="match status" value="1"/>
</dbReference>
<evidence type="ECO:0000256" key="1">
    <source>
        <dbReference type="ARBA" id="ARBA00022714"/>
    </source>
</evidence>
<dbReference type="KEGG" id="psty:BFS30_22295"/>
<dbReference type="SUPFAM" id="SSF50022">
    <property type="entry name" value="ISP domain"/>
    <property type="match status" value="1"/>
</dbReference>
<dbReference type="Gene3D" id="3.50.50.60">
    <property type="entry name" value="FAD/NAD(P)-binding domain"/>
    <property type="match status" value="1"/>
</dbReference>
<feature type="domain" description="Rieske" evidence="6">
    <location>
        <begin position="432"/>
        <end position="523"/>
    </location>
</feature>
<evidence type="ECO:0000259" key="6">
    <source>
        <dbReference type="PROSITE" id="PS51296"/>
    </source>
</evidence>
<protein>
    <submittedName>
        <fullName evidence="7">Oxidoreductase</fullName>
    </submittedName>
</protein>
<dbReference type="OrthoDB" id="9767869at2"/>
<dbReference type="InterPro" id="IPR036188">
    <property type="entry name" value="FAD/NAD-bd_sf"/>
</dbReference>
<dbReference type="RefSeq" id="WP_069381307.1">
    <property type="nucleotide sequence ID" value="NZ_CP017141.1"/>
</dbReference>
<keyword evidence="4" id="KW-0411">Iron-sulfur</keyword>
<dbReference type="Proteomes" id="UP000094313">
    <property type="component" value="Chromosome"/>
</dbReference>
<dbReference type="GO" id="GO:0005737">
    <property type="term" value="C:cytoplasm"/>
    <property type="evidence" value="ECO:0007669"/>
    <property type="project" value="TreeGrafter"/>
</dbReference>
<dbReference type="InterPro" id="IPR017941">
    <property type="entry name" value="Rieske_2Fe-2S"/>
</dbReference>
<evidence type="ECO:0000256" key="2">
    <source>
        <dbReference type="ARBA" id="ARBA00022723"/>
    </source>
</evidence>
<keyword evidence="8" id="KW-1185">Reference proteome</keyword>
<evidence type="ECO:0000313" key="8">
    <source>
        <dbReference type="Proteomes" id="UP000094313"/>
    </source>
</evidence>
<dbReference type="InterPro" id="IPR036922">
    <property type="entry name" value="Rieske_2Fe-2S_sf"/>
</dbReference>
<dbReference type="Pfam" id="PF00355">
    <property type="entry name" value="Rieske"/>
    <property type="match status" value="1"/>
</dbReference>
<dbReference type="SUPFAM" id="SSF51905">
    <property type="entry name" value="FAD/NAD(P)-binding domain"/>
    <property type="match status" value="1"/>
</dbReference>
<keyword evidence="5" id="KW-1015">Disulfide bond</keyword>
<organism evidence="7 8">
    <name type="scientific">Pedobacter steynii</name>
    <dbReference type="NCBI Taxonomy" id="430522"/>
    <lineage>
        <taxon>Bacteria</taxon>
        <taxon>Pseudomonadati</taxon>
        <taxon>Bacteroidota</taxon>
        <taxon>Sphingobacteriia</taxon>
        <taxon>Sphingobacteriales</taxon>
        <taxon>Sphingobacteriaceae</taxon>
        <taxon>Pedobacter</taxon>
    </lineage>
</organism>
<gene>
    <name evidence="7" type="ORF">BFS30_22295</name>
</gene>
<dbReference type="Gene3D" id="3.30.9.10">
    <property type="entry name" value="D-Amino Acid Oxidase, subunit A, domain 2"/>
    <property type="match status" value="1"/>
</dbReference>
<evidence type="ECO:0000256" key="3">
    <source>
        <dbReference type="ARBA" id="ARBA00023004"/>
    </source>
</evidence>
<keyword evidence="1" id="KW-0001">2Fe-2S</keyword>
<dbReference type="PANTHER" id="PTHR13847">
    <property type="entry name" value="SARCOSINE DEHYDROGENASE-RELATED"/>
    <property type="match status" value="1"/>
</dbReference>
<proteinExistence type="predicted"/>
<dbReference type="EMBL" id="CP017141">
    <property type="protein sequence ID" value="AOM79645.1"/>
    <property type="molecule type" value="Genomic_DNA"/>
</dbReference>
<accession>A0A1D7QLV0</accession>
<evidence type="ECO:0000256" key="5">
    <source>
        <dbReference type="ARBA" id="ARBA00023157"/>
    </source>
</evidence>
<dbReference type="PROSITE" id="PS51296">
    <property type="entry name" value="RIESKE"/>
    <property type="match status" value="1"/>
</dbReference>
<dbReference type="AlphaFoldDB" id="A0A1D7QLV0"/>
<name>A0A1D7QLV0_9SPHI</name>
<dbReference type="GO" id="GO:0046872">
    <property type="term" value="F:metal ion binding"/>
    <property type="evidence" value="ECO:0007669"/>
    <property type="project" value="UniProtKB-KW"/>
</dbReference>
<evidence type="ECO:0000256" key="4">
    <source>
        <dbReference type="ARBA" id="ARBA00023014"/>
    </source>
</evidence>
<evidence type="ECO:0000313" key="7">
    <source>
        <dbReference type="EMBL" id="AOM79645.1"/>
    </source>
</evidence>
<dbReference type="InterPro" id="IPR006076">
    <property type="entry name" value="FAD-dep_OxRdtase"/>
</dbReference>
<dbReference type="GO" id="GO:0051537">
    <property type="term" value="F:2 iron, 2 sulfur cluster binding"/>
    <property type="evidence" value="ECO:0007669"/>
    <property type="project" value="UniProtKB-KW"/>
</dbReference>
<dbReference type="GO" id="GO:0016020">
    <property type="term" value="C:membrane"/>
    <property type="evidence" value="ECO:0007669"/>
    <property type="project" value="InterPro"/>
</dbReference>
<keyword evidence="3" id="KW-0408">Iron</keyword>
<dbReference type="PRINTS" id="PR00162">
    <property type="entry name" value="RIESKE"/>
</dbReference>
<keyword evidence="2" id="KW-0479">Metal-binding</keyword>
<dbReference type="Gene3D" id="2.102.10.10">
    <property type="entry name" value="Rieske [2Fe-2S] iron-sulphur domain"/>
    <property type="match status" value="1"/>
</dbReference>
<reference evidence="7 8" key="1">
    <citation type="submission" date="2016-08" db="EMBL/GenBank/DDBJ databases">
        <authorList>
            <person name="Seilhamer J.J."/>
        </authorList>
    </citation>
    <scope>NUCLEOTIDE SEQUENCE [LARGE SCALE GENOMIC DNA]</scope>
    <source>
        <strain evidence="7 8">DX4</strain>
    </source>
</reference>
<dbReference type="InterPro" id="IPR005805">
    <property type="entry name" value="Rieske_Fe-S_prot_C"/>
</dbReference>